<dbReference type="GO" id="GO:0098552">
    <property type="term" value="C:side of membrane"/>
    <property type="evidence" value="ECO:0007669"/>
    <property type="project" value="UniProtKB-KW"/>
</dbReference>
<evidence type="ECO:0000256" key="8">
    <source>
        <dbReference type="ARBA" id="ARBA00022723"/>
    </source>
</evidence>
<evidence type="ECO:0000256" key="17">
    <source>
        <dbReference type="SAM" id="SignalP"/>
    </source>
</evidence>
<comment type="similarity">
    <text evidence="3">Belongs to the RBT5 family.</text>
</comment>
<evidence type="ECO:0000256" key="3">
    <source>
        <dbReference type="ARBA" id="ARBA00010031"/>
    </source>
</evidence>
<comment type="caution">
    <text evidence="15">Lacks conserved residue(s) required for the propagation of feature annotation.</text>
</comment>
<dbReference type="PANTHER" id="PTHR37928">
    <property type="entry name" value="CFEM DOMAIN PROTEIN (AFU_ORTHOLOGUE AFUA_6G14090)"/>
    <property type="match status" value="1"/>
</dbReference>
<feature type="chain" id="PRO_5034554065" evidence="17">
    <location>
        <begin position="18"/>
        <end position="177"/>
    </location>
</feature>
<feature type="binding site" description="axial binding residue" evidence="15">
    <location>
        <position position="45"/>
    </location>
    <ligand>
        <name>heme</name>
        <dbReference type="ChEBI" id="CHEBI:30413"/>
    </ligand>
    <ligandPart>
        <name>Fe</name>
        <dbReference type="ChEBI" id="CHEBI:18248"/>
    </ligandPart>
</feature>
<dbReference type="AlphaFoldDB" id="A0A8H4LLC9"/>
<feature type="region of interest" description="Disordered" evidence="16">
    <location>
        <begin position="86"/>
        <end position="155"/>
    </location>
</feature>
<dbReference type="SMART" id="SM00747">
    <property type="entry name" value="CFEM"/>
    <property type="match status" value="1"/>
</dbReference>
<evidence type="ECO:0000256" key="4">
    <source>
        <dbReference type="ARBA" id="ARBA00022475"/>
    </source>
</evidence>
<evidence type="ECO:0000256" key="5">
    <source>
        <dbReference type="ARBA" id="ARBA00022525"/>
    </source>
</evidence>
<organism evidence="19 20">
    <name type="scientific">Fusarium albosuccineum</name>
    <dbReference type="NCBI Taxonomy" id="1237068"/>
    <lineage>
        <taxon>Eukaryota</taxon>
        <taxon>Fungi</taxon>
        <taxon>Dikarya</taxon>
        <taxon>Ascomycota</taxon>
        <taxon>Pezizomycotina</taxon>
        <taxon>Sordariomycetes</taxon>
        <taxon>Hypocreomycetidae</taxon>
        <taxon>Hypocreales</taxon>
        <taxon>Nectriaceae</taxon>
        <taxon>Fusarium</taxon>
        <taxon>Fusarium decemcellulare species complex</taxon>
    </lineage>
</organism>
<evidence type="ECO:0000256" key="15">
    <source>
        <dbReference type="PROSITE-ProRule" id="PRU01356"/>
    </source>
</evidence>
<name>A0A8H4LLC9_9HYPO</name>
<proteinExistence type="inferred from homology"/>
<keyword evidence="8 15" id="KW-0479">Metal-binding</keyword>
<evidence type="ECO:0000313" key="19">
    <source>
        <dbReference type="EMBL" id="KAF4470570.1"/>
    </source>
</evidence>
<keyword evidence="20" id="KW-1185">Reference proteome</keyword>
<dbReference type="Proteomes" id="UP000554235">
    <property type="component" value="Unassembled WGS sequence"/>
</dbReference>
<evidence type="ECO:0000259" key="18">
    <source>
        <dbReference type="PROSITE" id="PS52012"/>
    </source>
</evidence>
<sequence length="177" mass="17328">MKYSVAVLALVAAAVQAQTLADVPECAIPCLDDAISSETDCKTTDLVCVCKNFDDVRSAATSCVIDKCGSDVAINEVLPATEALCENPGSGGESSAAETTAAETTAAAVTSTKAPVEETTSAPAEETTTSVPPVVSTPAATTSEPAAGTPSPSQVNGAAGLKSVGALAAIALAALAL</sequence>
<protein>
    <submittedName>
        <fullName evidence="19">Extracellular membrane CFEM domain-containing</fullName>
    </submittedName>
</protein>
<evidence type="ECO:0000256" key="12">
    <source>
        <dbReference type="ARBA" id="ARBA00023157"/>
    </source>
</evidence>
<evidence type="ECO:0000313" key="20">
    <source>
        <dbReference type="Proteomes" id="UP000554235"/>
    </source>
</evidence>
<feature type="domain" description="CFEM" evidence="18">
    <location>
        <begin position="1"/>
        <end position="112"/>
    </location>
</feature>
<feature type="signal peptide" evidence="17">
    <location>
        <begin position="1"/>
        <end position="17"/>
    </location>
</feature>
<accession>A0A8H4LLC9</accession>
<evidence type="ECO:0000256" key="14">
    <source>
        <dbReference type="ARBA" id="ARBA00023288"/>
    </source>
</evidence>
<dbReference type="PROSITE" id="PS52012">
    <property type="entry name" value="CFEM"/>
    <property type="match status" value="1"/>
</dbReference>
<dbReference type="InterPro" id="IPR051735">
    <property type="entry name" value="CFEM_domain"/>
</dbReference>
<keyword evidence="10 15" id="KW-0408">Iron</keyword>
<dbReference type="Pfam" id="PF05730">
    <property type="entry name" value="CFEM"/>
    <property type="match status" value="1"/>
</dbReference>
<dbReference type="InterPro" id="IPR008427">
    <property type="entry name" value="Extracellular_membr_CFEM_dom"/>
</dbReference>
<keyword evidence="13" id="KW-0325">Glycoprotein</keyword>
<dbReference type="PANTHER" id="PTHR37928:SF2">
    <property type="entry name" value="GPI ANCHORED CFEM DOMAIN PROTEIN (AFU_ORTHOLOGUE AFUA_6G10580)"/>
    <property type="match status" value="1"/>
</dbReference>
<evidence type="ECO:0000256" key="7">
    <source>
        <dbReference type="ARBA" id="ARBA00022622"/>
    </source>
</evidence>
<dbReference type="OrthoDB" id="3767534at2759"/>
<dbReference type="EMBL" id="JAADYS010000325">
    <property type="protein sequence ID" value="KAF4470570.1"/>
    <property type="molecule type" value="Genomic_DNA"/>
</dbReference>
<evidence type="ECO:0000256" key="11">
    <source>
        <dbReference type="ARBA" id="ARBA00023136"/>
    </source>
</evidence>
<keyword evidence="14" id="KW-0449">Lipoprotein</keyword>
<evidence type="ECO:0000256" key="10">
    <source>
        <dbReference type="ARBA" id="ARBA00023004"/>
    </source>
</evidence>
<keyword evidence="7" id="KW-0336">GPI-anchor</keyword>
<keyword evidence="12 15" id="KW-1015">Disulfide bond</keyword>
<evidence type="ECO:0000256" key="6">
    <source>
        <dbReference type="ARBA" id="ARBA00022617"/>
    </source>
</evidence>
<evidence type="ECO:0000256" key="1">
    <source>
        <dbReference type="ARBA" id="ARBA00004609"/>
    </source>
</evidence>
<dbReference type="GO" id="GO:0046872">
    <property type="term" value="F:metal ion binding"/>
    <property type="evidence" value="ECO:0007669"/>
    <property type="project" value="UniProtKB-UniRule"/>
</dbReference>
<feature type="disulfide bond" evidence="15">
    <location>
        <begin position="41"/>
        <end position="48"/>
    </location>
</feature>
<keyword evidence="5" id="KW-0964">Secreted</keyword>
<feature type="compositionally biased region" description="Low complexity" evidence="16">
    <location>
        <begin position="93"/>
        <end position="153"/>
    </location>
</feature>
<dbReference type="GO" id="GO:0005886">
    <property type="term" value="C:plasma membrane"/>
    <property type="evidence" value="ECO:0007669"/>
    <property type="project" value="UniProtKB-SubCell"/>
</dbReference>
<reference evidence="19 20" key="1">
    <citation type="submission" date="2020-01" db="EMBL/GenBank/DDBJ databases">
        <title>Identification and distribution of gene clusters putatively required for synthesis of sphingolipid metabolism inhibitors in phylogenetically diverse species of the filamentous fungus Fusarium.</title>
        <authorList>
            <person name="Kim H.-S."/>
            <person name="Busman M."/>
            <person name="Brown D.W."/>
            <person name="Divon H."/>
            <person name="Uhlig S."/>
            <person name="Proctor R.H."/>
        </authorList>
    </citation>
    <scope>NUCLEOTIDE SEQUENCE [LARGE SCALE GENOMIC DNA]</scope>
    <source>
        <strain evidence="19 20">NRRL 20459</strain>
    </source>
</reference>
<keyword evidence="11" id="KW-0472">Membrane</keyword>
<keyword evidence="6 15" id="KW-0349">Heme</keyword>
<dbReference type="GO" id="GO:0005576">
    <property type="term" value="C:extracellular region"/>
    <property type="evidence" value="ECO:0007669"/>
    <property type="project" value="UniProtKB-SubCell"/>
</dbReference>
<evidence type="ECO:0000256" key="13">
    <source>
        <dbReference type="ARBA" id="ARBA00023180"/>
    </source>
</evidence>
<evidence type="ECO:0000256" key="2">
    <source>
        <dbReference type="ARBA" id="ARBA00004613"/>
    </source>
</evidence>
<gene>
    <name evidence="19" type="ORF">FALBO_2521</name>
</gene>
<keyword evidence="9 17" id="KW-0732">Signal</keyword>
<evidence type="ECO:0000256" key="9">
    <source>
        <dbReference type="ARBA" id="ARBA00022729"/>
    </source>
</evidence>
<comment type="caution">
    <text evidence="19">The sequence shown here is derived from an EMBL/GenBank/DDBJ whole genome shotgun (WGS) entry which is preliminary data.</text>
</comment>
<keyword evidence="4" id="KW-1003">Cell membrane</keyword>
<evidence type="ECO:0000256" key="16">
    <source>
        <dbReference type="SAM" id="MobiDB-lite"/>
    </source>
</evidence>
<comment type="subcellular location">
    <subcellularLocation>
        <location evidence="1">Cell membrane</location>
        <topology evidence="1">Lipid-anchor</topology>
        <topology evidence="1">GPI-anchor</topology>
    </subcellularLocation>
    <subcellularLocation>
        <location evidence="2">Secreted</location>
    </subcellularLocation>
</comment>